<dbReference type="GO" id="GO:0032259">
    <property type="term" value="P:methylation"/>
    <property type="evidence" value="ECO:0007669"/>
    <property type="project" value="UniProtKB-KW"/>
</dbReference>
<evidence type="ECO:0000313" key="5">
    <source>
        <dbReference type="EMBL" id="CAD5224729.1"/>
    </source>
</evidence>
<dbReference type="Proteomes" id="UP000614601">
    <property type="component" value="Unassembled WGS sequence"/>
</dbReference>
<name>A0A811LBU4_9BILA</name>
<dbReference type="GO" id="GO:0005829">
    <property type="term" value="C:cytosol"/>
    <property type="evidence" value="ECO:0007669"/>
    <property type="project" value="TreeGrafter"/>
</dbReference>
<dbReference type="Gene3D" id="3.40.50.150">
    <property type="entry name" value="Vaccinia Virus protein VP39"/>
    <property type="match status" value="1"/>
</dbReference>
<sequence>MTQFETLLNRATEPTLDQNVVEEKCQDLLTRDSFQTEFDTLAYLKDFYTNVDDPAMQMVLTFLPGMVARLPQLNSVLDFGAGPTIHVAACFRNRAENIYLADYLVQNREELERWLAHRSSFDWAKTLKMIATQEGIPWSKIGEMENDTRQKVKGVFPCNCLDDKVLEAPKEFLGCFGMVTTIFTLEYCCNTQDEYKNAIMRVAGLVKPGGYFFMGGILEEKWCSFGGRRFTCLYITRDFMMSCLEAAGLEVDVDDRTKTLYYEINGMFLIQCHKPEA</sequence>
<keyword evidence="2" id="KW-0489">Methyltransferase</keyword>
<reference evidence="5" key="1">
    <citation type="submission" date="2020-09" db="EMBL/GenBank/DDBJ databases">
        <authorList>
            <person name="Kikuchi T."/>
        </authorList>
    </citation>
    <scope>NUCLEOTIDE SEQUENCE</scope>
    <source>
        <strain evidence="5">SH1</strain>
    </source>
</reference>
<dbReference type="OrthoDB" id="10050085at2759"/>
<dbReference type="Proteomes" id="UP000783686">
    <property type="component" value="Unassembled WGS sequence"/>
</dbReference>
<proteinExistence type="inferred from homology"/>
<dbReference type="InterPro" id="IPR000940">
    <property type="entry name" value="NNMT_TEMT_trans"/>
</dbReference>
<evidence type="ECO:0008006" key="7">
    <source>
        <dbReference type="Google" id="ProtNLM"/>
    </source>
</evidence>
<dbReference type="Pfam" id="PF01234">
    <property type="entry name" value="NNMT_PNMT_TEMT"/>
    <property type="match status" value="1"/>
</dbReference>
<dbReference type="EMBL" id="CAJFCW020000005">
    <property type="protein sequence ID" value="CAG9120137.1"/>
    <property type="molecule type" value="Genomic_DNA"/>
</dbReference>
<dbReference type="GO" id="GO:0008170">
    <property type="term" value="F:N-methyltransferase activity"/>
    <property type="evidence" value="ECO:0007669"/>
    <property type="project" value="TreeGrafter"/>
</dbReference>
<dbReference type="SUPFAM" id="SSF53335">
    <property type="entry name" value="S-adenosyl-L-methionine-dependent methyltransferases"/>
    <property type="match status" value="1"/>
</dbReference>
<evidence type="ECO:0000313" key="6">
    <source>
        <dbReference type="Proteomes" id="UP000614601"/>
    </source>
</evidence>
<evidence type="ECO:0000256" key="2">
    <source>
        <dbReference type="ARBA" id="ARBA00022603"/>
    </source>
</evidence>
<evidence type="ECO:0000256" key="3">
    <source>
        <dbReference type="ARBA" id="ARBA00022679"/>
    </source>
</evidence>
<dbReference type="PANTHER" id="PTHR10867:SF39">
    <property type="entry name" value="NICOTINAMIDE N-METHYLTRANSFERASE-LIKE"/>
    <property type="match status" value="1"/>
</dbReference>
<dbReference type="InterPro" id="IPR029063">
    <property type="entry name" value="SAM-dependent_MTases_sf"/>
</dbReference>
<keyword evidence="6" id="KW-1185">Reference proteome</keyword>
<gene>
    <name evidence="5" type="ORF">BOKJ2_LOCUS11224</name>
</gene>
<dbReference type="AlphaFoldDB" id="A0A811LBU4"/>
<dbReference type="PANTHER" id="PTHR10867">
    <property type="entry name" value="NNMT/PNMT/TEMT FAMILY MEMBER"/>
    <property type="match status" value="1"/>
</dbReference>
<keyword evidence="4" id="KW-0949">S-adenosyl-L-methionine</keyword>
<keyword evidence="3" id="KW-0808">Transferase</keyword>
<evidence type="ECO:0000256" key="1">
    <source>
        <dbReference type="ARBA" id="ARBA00007996"/>
    </source>
</evidence>
<organism evidence="5 6">
    <name type="scientific">Bursaphelenchus okinawaensis</name>
    <dbReference type="NCBI Taxonomy" id="465554"/>
    <lineage>
        <taxon>Eukaryota</taxon>
        <taxon>Metazoa</taxon>
        <taxon>Ecdysozoa</taxon>
        <taxon>Nematoda</taxon>
        <taxon>Chromadorea</taxon>
        <taxon>Rhabditida</taxon>
        <taxon>Tylenchina</taxon>
        <taxon>Tylenchomorpha</taxon>
        <taxon>Aphelenchoidea</taxon>
        <taxon>Aphelenchoididae</taxon>
        <taxon>Bursaphelenchus</taxon>
    </lineage>
</organism>
<accession>A0A811LBU4</accession>
<evidence type="ECO:0000256" key="4">
    <source>
        <dbReference type="ARBA" id="ARBA00022691"/>
    </source>
</evidence>
<protein>
    <recommendedName>
        <fullName evidence="7">NNMT/PNMT/TEMT family protein</fullName>
    </recommendedName>
</protein>
<comment type="similarity">
    <text evidence="1">Belongs to the class I-like SAM-binding methyltransferase superfamily. NNMT/PNMT/TEMT family.</text>
</comment>
<dbReference type="PROSITE" id="PS51681">
    <property type="entry name" value="SAM_MT_NNMT_PNMT_TEMT"/>
    <property type="match status" value="1"/>
</dbReference>
<dbReference type="EMBL" id="CAJFDH010000005">
    <property type="protein sequence ID" value="CAD5224729.1"/>
    <property type="molecule type" value="Genomic_DNA"/>
</dbReference>
<comment type="caution">
    <text evidence="5">The sequence shown here is derived from an EMBL/GenBank/DDBJ whole genome shotgun (WGS) entry which is preliminary data.</text>
</comment>